<gene>
    <name evidence="1" type="ORF">AQUCO_03700163v1</name>
</gene>
<dbReference type="AlphaFoldDB" id="A0A2G5CTS5"/>
<reference evidence="1 2" key="1">
    <citation type="submission" date="2017-09" db="EMBL/GenBank/DDBJ databases">
        <title>WGS assembly of Aquilegia coerulea Goldsmith.</title>
        <authorList>
            <person name="Hodges S."/>
            <person name="Kramer E."/>
            <person name="Nordborg M."/>
            <person name="Tomkins J."/>
            <person name="Borevitz J."/>
            <person name="Derieg N."/>
            <person name="Yan J."/>
            <person name="Mihaltcheva S."/>
            <person name="Hayes R.D."/>
            <person name="Rokhsar D."/>
        </authorList>
    </citation>
    <scope>NUCLEOTIDE SEQUENCE [LARGE SCALE GENOMIC DNA]</scope>
    <source>
        <strain evidence="2">cv. Goldsmith</strain>
    </source>
</reference>
<name>A0A2G5CTS5_AQUCA</name>
<dbReference type="EMBL" id="KZ305054">
    <property type="protein sequence ID" value="PIA34686.1"/>
    <property type="molecule type" value="Genomic_DNA"/>
</dbReference>
<accession>A0A2G5CTS5</accession>
<dbReference type="Proteomes" id="UP000230069">
    <property type="component" value="Unassembled WGS sequence"/>
</dbReference>
<keyword evidence="2" id="KW-1185">Reference proteome</keyword>
<dbReference type="OrthoDB" id="10465324at2759"/>
<dbReference type="InParanoid" id="A0A2G5CTS5"/>
<protein>
    <submittedName>
        <fullName evidence="1">Uncharacterized protein</fullName>
    </submittedName>
</protein>
<organism evidence="1 2">
    <name type="scientific">Aquilegia coerulea</name>
    <name type="common">Rocky mountain columbine</name>
    <dbReference type="NCBI Taxonomy" id="218851"/>
    <lineage>
        <taxon>Eukaryota</taxon>
        <taxon>Viridiplantae</taxon>
        <taxon>Streptophyta</taxon>
        <taxon>Embryophyta</taxon>
        <taxon>Tracheophyta</taxon>
        <taxon>Spermatophyta</taxon>
        <taxon>Magnoliopsida</taxon>
        <taxon>Ranunculales</taxon>
        <taxon>Ranunculaceae</taxon>
        <taxon>Thalictroideae</taxon>
        <taxon>Aquilegia</taxon>
    </lineage>
</organism>
<sequence>MMEHSMLLIDTGLSIIPRTQEPSQGAGHTRPVNSGKLFVSRRRSNASRHLFWYTNSLNSGILFPKGHPELS</sequence>
<evidence type="ECO:0000313" key="2">
    <source>
        <dbReference type="Proteomes" id="UP000230069"/>
    </source>
</evidence>
<proteinExistence type="predicted"/>
<evidence type="ECO:0000313" key="1">
    <source>
        <dbReference type="EMBL" id="PIA34686.1"/>
    </source>
</evidence>